<evidence type="ECO:0000313" key="8">
    <source>
        <dbReference type="WBParaSite" id="HPBE_0001697001-mRNA-1"/>
    </source>
</evidence>
<dbReference type="SUPFAM" id="SSF56399">
    <property type="entry name" value="ADP-ribosylation"/>
    <property type="match status" value="1"/>
</dbReference>
<dbReference type="GO" id="GO:0070212">
    <property type="term" value="P:protein poly-ADP-ribosylation"/>
    <property type="evidence" value="ECO:0007669"/>
    <property type="project" value="TreeGrafter"/>
</dbReference>
<dbReference type="PANTHER" id="PTHR10459:SF117">
    <property type="entry name" value="POLY [ADP-RIBOSE] POLYMERASE TANKYRASE"/>
    <property type="match status" value="1"/>
</dbReference>
<dbReference type="GO" id="GO:0006302">
    <property type="term" value="P:double-strand break repair"/>
    <property type="evidence" value="ECO:0007669"/>
    <property type="project" value="TreeGrafter"/>
</dbReference>
<keyword evidence="2 4" id="KW-0808">Transferase</keyword>
<gene>
    <name evidence="6" type="ORF">HPBE_LOCUS16967</name>
</gene>
<keyword evidence="1 4" id="KW-0328">Glycosyltransferase</keyword>
<dbReference type="EMBL" id="UZAH01029717">
    <property type="protein sequence ID" value="VDP07559.1"/>
    <property type="molecule type" value="Genomic_DNA"/>
</dbReference>
<dbReference type="OrthoDB" id="5822262at2759"/>
<evidence type="ECO:0000313" key="7">
    <source>
        <dbReference type="Proteomes" id="UP000050761"/>
    </source>
</evidence>
<evidence type="ECO:0000259" key="5">
    <source>
        <dbReference type="PROSITE" id="PS51059"/>
    </source>
</evidence>
<dbReference type="GO" id="GO:1990404">
    <property type="term" value="F:NAD+-protein mono-ADP-ribosyltransferase activity"/>
    <property type="evidence" value="ECO:0007669"/>
    <property type="project" value="TreeGrafter"/>
</dbReference>
<protein>
    <recommendedName>
        <fullName evidence="4">Poly [ADP-ribose] polymerase</fullName>
        <shortName evidence="4">PARP</shortName>
        <ecNumber evidence="4">2.4.2.-</ecNumber>
    </recommendedName>
</protein>
<keyword evidence="7" id="KW-1185">Reference proteome</keyword>
<dbReference type="PROSITE" id="PS51059">
    <property type="entry name" value="PARP_CATALYTIC"/>
    <property type="match status" value="1"/>
</dbReference>
<dbReference type="AlphaFoldDB" id="A0A183G5P9"/>
<dbReference type="GO" id="GO:0003950">
    <property type="term" value="F:NAD+ poly-ADP-ribosyltransferase activity"/>
    <property type="evidence" value="ECO:0007669"/>
    <property type="project" value="UniProtKB-UniRule"/>
</dbReference>
<reference evidence="6 7" key="1">
    <citation type="submission" date="2018-11" db="EMBL/GenBank/DDBJ databases">
        <authorList>
            <consortium name="Pathogen Informatics"/>
        </authorList>
    </citation>
    <scope>NUCLEOTIDE SEQUENCE [LARGE SCALE GENOMIC DNA]</scope>
</reference>
<dbReference type="InterPro" id="IPR012317">
    <property type="entry name" value="Poly(ADP-ribose)pol_cat_dom"/>
</dbReference>
<dbReference type="InterPro" id="IPR050800">
    <property type="entry name" value="ARTD/PARP"/>
</dbReference>
<dbReference type="Pfam" id="PF00644">
    <property type="entry name" value="PARP"/>
    <property type="match status" value="1"/>
</dbReference>
<evidence type="ECO:0000256" key="3">
    <source>
        <dbReference type="ARBA" id="ARBA00023027"/>
    </source>
</evidence>
<keyword evidence="3 4" id="KW-0520">NAD</keyword>
<dbReference type="EC" id="2.4.2.-" evidence="4"/>
<evidence type="ECO:0000256" key="4">
    <source>
        <dbReference type="RuleBase" id="RU362114"/>
    </source>
</evidence>
<name>A0A183G5P9_HELPZ</name>
<dbReference type="PANTHER" id="PTHR10459">
    <property type="entry name" value="DNA LIGASE"/>
    <property type="match status" value="1"/>
</dbReference>
<sequence>MLPNLKTGNGRSLGEEGVYLADSFEKSTHYCEASASGLNYMLLCRTALGKCYSLNSWKYNWGDEMPKGYDSLHVVGKKRVMMPLTDFSTYPSPNYATLEFSEYIVRESDRVLPQYLVIYQ</sequence>
<evidence type="ECO:0000256" key="2">
    <source>
        <dbReference type="ARBA" id="ARBA00022679"/>
    </source>
</evidence>
<evidence type="ECO:0000256" key="1">
    <source>
        <dbReference type="ARBA" id="ARBA00022676"/>
    </source>
</evidence>
<reference evidence="8" key="2">
    <citation type="submission" date="2019-09" db="UniProtKB">
        <authorList>
            <consortium name="WormBaseParasite"/>
        </authorList>
    </citation>
    <scope>IDENTIFICATION</scope>
</reference>
<dbReference type="Proteomes" id="UP000050761">
    <property type="component" value="Unassembled WGS sequence"/>
</dbReference>
<feature type="domain" description="PARP catalytic" evidence="5">
    <location>
        <begin position="1"/>
        <end position="120"/>
    </location>
</feature>
<accession>A0A3P8E5B8</accession>
<organism evidence="7 8">
    <name type="scientific">Heligmosomoides polygyrus</name>
    <name type="common">Parasitic roundworm</name>
    <dbReference type="NCBI Taxonomy" id="6339"/>
    <lineage>
        <taxon>Eukaryota</taxon>
        <taxon>Metazoa</taxon>
        <taxon>Ecdysozoa</taxon>
        <taxon>Nematoda</taxon>
        <taxon>Chromadorea</taxon>
        <taxon>Rhabditida</taxon>
        <taxon>Rhabditina</taxon>
        <taxon>Rhabditomorpha</taxon>
        <taxon>Strongyloidea</taxon>
        <taxon>Heligmosomidae</taxon>
        <taxon>Heligmosomoides</taxon>
    </lineage>
</organism>
<proteinExistence type="predicted"/>
<dbReference type="Gene3D" id="3.90.228.10">
    <property type="match status" value="1"/>
</dbReference>
<evidence type="ECO:0000313" key="6">
    <source>
        <dbReference type="EMBL" id="VDP07559.1"/>
    </source>
</evidence>
<dbReference type="GO" id="GO:0005730">
    <property type="term" value="C:nucleolus"/>
    <property type="evidence" value="ECO:0007669"/>
    <property type="project" value="TreeGrafter"/>
</dbReference>
<dbReference type="WBParaSite" id="HPBE_0001697001-mRNA-1">
    <property type="protein sequence ID" value="HPBE_0001697001-mRNA-1"/>
    <property type="gene ID" value="HPBE_0001697001"/>
</dbReference>
<accession>A0A183G5P9</accession>